<evidence type="ECO:0000256" key="2">
    <source>
        <dbReference type="ARBA" id="ARBA00022679"/>
    </source>
</evidence>
<dbReference type="Proteomes" id="UP000178082">
    <property type="component" value="Unassembled WGS sequence"/>
</dbReference>
<dbReference type="InterPro" id="IPR012967">
    <property type="entry name" value="COMT_dimerisation"/>
</dbReference>
<gene>
    <name evidence="5" type="ORF">A3G31_06845</name>
</gene>
<dbReference type="FunFam" id="1.10.10.10:FF:000358">
    <property type="entry name" value="Acetylserotonin O-methyltransferase"/>
    <property type="match status" value="1"/>
</dbReference>
<dbReference type="GO" id="GO:0008168">
    <property type="term" value="F:methyltransferase activity"/>
    <property type="evidence" value="ECO:0007669"/>
    <property type="project" value="UniProtKB-KW"/>
</dbReference>
<evidence type="ECO:0000259" key="4">
    <source>
        <dbReference type="Pfam" id="PF08100"/>
    </source>
</evidence>
<dbReference type="InterPro" id="IPR016461">
    <property type="entry name" value="COMT-like"/>
</dbReference>
<dbReference type="InterPro" id="IPR036388">
    <property type="entry name" value="WH-like_DNA-bd_sf"/>
</dbReference>
<sequence>MEKFYLLKSWLAKKQPLIVFIKYLNYASKRSLEEKMERLDDLFKLAYGFAVSKIIFTSVKFGIYSKLSKCEKTASELAKELSLPERSFSRLLNSCTALGILKKRSGRYSNSPVAEEFLVEGKPEYFGFHLIALNERLYGPWGNLEEIIRKDEYHPSVDGKSDDIIKAVASTKEFARKAMMSQHNYSQQLAKDFANEADLSKCKRMLDVGGGTGIQGCLQQ</sequence>
<dbReference type="EMBL" id="MGDI01000033">
    <property type="protein sequence ID" value="OGL52131.1"/>
    <property type="molecule type" value="Genomic_DNA"/>
</dbReference>
<proteinExistence type="predicted"/>
<dbReference type="InterPro" id="IPR036390">
    <property type="entry name" value="WH_DNA-bd_sf"/>
</dbReference>
<organism evidence="5 6">
    <name type="scientific">Candidatus Schekmanbacteria bacterium RIFCSPLOWO2_12_FULL_38_15</name>
    <dbReference type="NCBI Taxonomy" id="1817883"/>
    <lineage>
        <taxon>Bacteria</taxon>
        <taxon>Candidatus Schekmaniibacteriota</taxon>
    </lineage>
</organism>
<keyword evidence="3" id="KW-0949">S-adenosyl-L-methionine</keyword>
<keyword evidence="2" id="KW-0808">Transferase</keyword>
<dbReference type="Gene3D" id="3.40.50.150">
    <property type="entry name" value="Vaccinia Virus protein VP39"/>
    <property type="match status" value="1"/>
</dbReference>
<keyword evidence="1" id="KW-0489">Methyltransferase</keyword>
<comment type="caution">
    <text evidence="5">The sequence shown here is derived from an EMBL/GenBank/DDBJ whole genome shotgun (WGS) entry which is preliminary data.</text>
</comment>
<feature type="domain" description="O-methyltransferase dimerisation" evidence="4">
    <location>
        <begin position="44"/>
        <end position="119"/>
    </location>
</feature>
<dbReference type="SUPFAM" id="SSF53335">
    <property type="entry name" value="S-adenosyl-L-methionine-dependent methyltransferases"/>
    <property type="match status" value="1"/>
</dbReference>
<evidence type="ECO:0000313" key="5">
    <source>
        <dbReference type="EMBL" id="OGL52131.1"/>
    </source>
</evidence>
<evidence type="ECO:0000256" key="1">
    <source>
        <dbReference type="ARBA" id="ARBA00022603"/>
    </source>
</evidence>
<dbReference type="GO" id="GO:0032259">
    <property type="term" value="P:methylation"/>
    <property type="evidence" value="ECO:0007669"/>
    <property type="project" value="UniProtKB-KW"/>
</dbReference>
<dbReference type="PROSITE" id="PS51683">
    <property type="entry name" value="SAM_OMT_II"/>
    <property type="match status" value="1"/>
</dbReference>
<protein>
    <recommendedName>
        <fullName evidence="4">O-methyltransferase dimerisation domain-containing protein</fullName>
    </recommendedName>
</protein>
<dbReference type="Gene3D" id="1.10.10.10">
    <property type="entry name" value="Winged helix-like DNA-binding domain superfamily/Winged helix DNA-binding domain"/>
    <property type="match status" value="1"/>
</dbReference>
<dbReference type="AlphaFoldDB" id="A0A1F7SEJ2"/>
<dbReference type="InterPro" id="IPR029063">
    <property type="entry name" value="SAM-dependent_MTases_sf"/>
</dbReference>
<dbReference type="Pfam" id="PF08100">
    <property type="entry name" value="Dimerisation"/>
    <property type="match status" value="1"/>
</dbReference>
<dbReference type="STRING" id="1817883.A3G31_06845"/>
<evidence type="ECO:0000256" key="3">
    <source>
        <dbReference type="ARBA" id="ARBA00022691"/>
    </source>
</evidence>
<evidence type="ECO:0000313" key="6">
    <source>
        <dbReference type="Proteomes" id="UP000178082"/>
    </source>
</evidence>
<reference evidence="5 6" key="1">
    <citation type="journal article" date="2016" name="Nat. Commun.">
        <title>Thousands of microbial genomes shed light on interconnected biogeochemical processes in an aquifer system.</title>
        <authorList>
            <person name="Anantharaman K."/>
            <person name="Brown C.T."/>
            <person name="Hug L.A."/>
            <person name="Sharon I."/>
            <person name="Castelle C.J."/>
            <person name="Probst A.J."/>
            <person name="Thomas B.C."/>
            <person name="Singh A."/>
            <person name="Wilkins M.J."/>
            <person name="Karaoz U."/>
            <person name="Brodie E.L."/>
            <person name="Williams K.H."/>
            <person name="Hubbard S.S."/>
            <person name="Banfield J.F."/>
        </authorList>
    </citation>
    <scope>NUCLEOTIDE SEQUENCE [LARGE SCALE GENOMIC DNA]</scope>
</reference>
<accession>A0A1F7SEJ2</accession>
<name>A0A1F7SEJ2_9BACT</name>
<dbReference type="SUPFAM" id="SSF46785">
    <property type="entry name" value="Winged helix' DNA-binding domain"/>
    <property type="match status" value="1"/>
</dbReference>
<dbReference type="GO" id="GO:0046983">
    <property type="term" value="F:protein dimerization activity"/>
    <property type="evidence" value="ECO:0007669"/>
    <property type="project" value="InterPro"/>
</dbReference>